<evidence type="ECO:0000256" key="3">
    <source>
        <dbReference type="ARBA" id="ARBA00023167"/>
    </source>
</evidence>
<gene>
    <name evidence="4" type="primary">mtnX</name>
    <name evidence="5" type="ORF">ACFSJH_09285</name>
</gene>
<dbReference type="Gene3D" id="3.40.50.1000">
    <property type="entry name" value="HAD superfamily/HAD-like"/>
    <property type="match status" value="1"/>
</dbReference>
<comment type="catalytic activity">
    <reaction evidence="4">
        <text>2-hydroxy-5-methylsulfanyl-3-oxopent-1-enyl phosphate + H2O = 1,2-dihydroxy-5-(methylsulfanyl)pent-1-en-3-one + phosphate</text>
        <dbReference type="Rhea" id="RHEA:14481"/>
        <dbReference type="ChEBI" id="CHEBI:15377"/>
        <dbReference type="ChEBI" id="CHEBI:43474"/>
        <dbReference type="ChEBI" id="CHEBI:49252"/>
        <dbReference type="ChEBI" id="CHEBI:59505"/>
        <dbReference type="EC" id="3.1.3.87"/>
    </reaction>
</comment>
<dbReference type="EC" id="3.1.3.87" evidence="4"/>
<evidence type="ECO:0000313" key="5">
    <source>
        <dbReference type="EMBL" id="MFD2115914.1"/>
    </source>
</evidence>
<dbReference type="InterPro" id="IPR017718">
    <property type="entry name" value="HAD-SF_hydro_IB_MtnX"/>
</dbReference>
<dbReference type="InterPro" id="IPR036412">
    <property type="entry name" value="HAD-like_sf"/>
</dbReference>
<keyword evidence="6" id="KW-1185">Reference proteome</keyword>
<dbReference type="NCBIfam" id="TIGR01489">
    <property type="entry name" value="DKMTPPase-SF"/>
    <property type="match status" value="1"/>
</dbReference>
<evidence type="ECO:0000313" key="6">
    <source>
        <dbReference type="Proteomes" id="UP001597362"/>
    </source>
</evidence>
<keyword evidence="2 4" id="KW-0378">Hydrolase</keyword>
<dbReference type="RefSeq" id="WP_377771569.1">
    <property type="nucleotide sequence ID" value="NZ_JBHUHO010000029.1"/>
</dbReference>
<name>A0ABW4YJU7_9BACL</name>
<organism evidence="5 6">
    <name type="scientific">Paenibacillus yanchengensis</name>
    <dbReference type="NCBI Taxonomy" id="2035833"/>
    <lineage>
        <taxon>Bacteria</taxon>
        <taxon>Bacillati</taxon>
        <taxon>Bacillota</taxon>
        <taxon>Bacilli</taxon>
        <taxon>Bacillales</taxon>
        <taxon>Paenibacillaceae</taxon>
        <taxon>Paenibacillus</taxon>
    </lineage>
</organism>
<keyword evidence="1 4" id="KW-0028">Amino-acid biosynthesis</keyword>
<dbReference type="HAMAP" id="MF_01680">
    <property type="entry name" value="Salvage_MtnX"/>
    <property type="match status" value="1"/>
</dbReference>
<comment type="similarity">
    <text evidence="4">Belongs to the HAD-like hydrolase superfamily. MtnX family.</text>
</comment>
<dbReference type="GO" id="GO:0043716">
    <property type="term" value="F:2-hydroxy-3-keto-5-methylthiopentenyl-1-phosphate phosphatase activity"/>
    <property type="evidence" value="ECO:0007669"/>
    <property type="project" value="UniProtKB-EC"/>
</dbReference>
<reference evidence="6" key="1">
    <citation type="journal article" date="2019" name="Int. J. Syst. Evol. Microbiol.">
        <title>The Global Catalogue of Microorganisms (GCM) 10K type strain sequencing project: providing services to taxonomists for standard genome sequencing and annotation.</title>
        <authorList>
            <consortium name="The Broad Institute Genomics Platform"/>
            <consortium name="The Broad Institute Genome Sequencing Center for Infectious Disease"/>
            <person name="Wu L."/>
            <person name="Ma J."/>
        </authorList>
    </citation>
    <scope>NUCLEOTIDE SEQUENCE [LARGE SCALE GENOMIC DNA]</scope>
    <source>
        <strain evidence="6">GH52</strain>
    </source>
</reference>
<dbReference type="PANTHER" id="PTHR28181:SF2">
    <property type="entry name" value="PHOSPHORIC MONOESTER HYDROLASE"/>
    <property type="match status" value="1"/>
</dbReference>
<comment type="pathway">
    <text evidence="4">Amino-acid biosynthesis; L-methionine biosynthesis via salvage pathway; L-methionine from S-methyl-5-thio-alpha-D-ribose 1-phosphate: step 4/6.</text>
</comment>
<dbReference type="EMBL" id="JBHUHO010000029">
    <property type="protein sequence ID" value="MFD2115914.1"/>
    <property type="molecule type" value="Genomic_DNA"/>
</dbReference>
<comment type="caution">
    <text evidence="5">The sequence shown here is derived from an EMBL/GenBank/DDBJ whole genome shotgun (WGS) entry which is preliminary data.</text>
</comment>
<dbReference type="Proteomes" id="UP001597362">
    <property type="component" value="Unassembled WGS sequence"/>
</dbReference>
<evidence type="ECO:0000256" key="4">
    <source>
        <dbReference type="HAMAP-Rule" id="MF_01680"/>
    </source>
</evidence>
<protein>
    <recommendedName>
        <fullName evidence="4">2-hydroxy-3-keto-5-methylthiopentenyl-1-phosphate phosphatase</fullName>
        <shortName evidence="4">HK-MTPenyl-1-P phosphatase</shortName>
        <ecNumber evidence="4">3.1.3.87</ecNumber>
    </recommendedName>
</protein>
<evidence type="ECO:0000256" key="1">
    <source>
        <dbReference type="ARBA" id="ARBA00022605"/>
    </source>
</evidence>
<dbReference type="NCBIfam" id="TIGR01488">
    <property type="entry name" value="HAD-SF-IB"/>
    <property type="match status" value="1"/>
</dbReference>
<accession>A0ABW4YJU7</accession>
<dbReference type="InterPro" id="IPR023214">
    <property type="entry name" value="HAD_sf"/>
</dbReference>
<proteinExistence type="inferred from homology"/>
<dbReference type="NCBIfam" id="NF007103">
    <property type="entry name" value="PRK09552.1"/>
    <property type="match status" value="1"/>
</dbReference>
<dbReference type="Gene3D" id="3.90.1470.20">
    <property type="match status" value="1"/>
</dbReference>
<dbReference type="PANTHER" id="PTHR28181">
    <property type="entry name" value="UPF0655 PROTEIN YCR015C"/>
    <property type="match status" value="1"/>
</dbReference>
<dbReference type="Pfam" id="PF12710">
    <property type="entry name" value="HAD"/>
    <property type="match status" value="1"/>
</dbReference>
<dbReference type="SUPFAM" id="SSF56784">
    <property type="entry name" value="HAD-like"/>
    <property type="match status" value="1"/>
</dbReference>
<evidence type="ECO:0000256" key="2">
    <source>
        <dbReference type="ARBA" id="ARBA00022801"/>
    </source>
</evidence>
<comment type="function">
    <text evidence="4">Dephosphorylates 2-hydroxy-3-keto-5-methylthiopentenyl-1-phosphate (HK-MTPenyl-1-P) yielding 1,2-dihydroxy-3-keto-5-methylthiopentene (DHK-MTPene).</text>
</comment>
<sequence length="218" mass="24834">MSKQQVIFCDFDGTITINDNIIAIIQHFDPPGWKAIATKVLDTSMTIKEGVGLMFHLLPSSMQQEVIDFSITNVEIRDGFAEFVQYCNDNNIILYVTSGGIDFFVYPTLARYNIDTAHIYCNGSNFAGDTIEITWPHPCDEHCQRNCGMCKPTIMRQFPTEQYNRIVIGDSVTDFEAAKLADKIYSRARLTEQCAELNLPYTDFATFHDIIAEMEREK</sequence>
<keyword evidence="3 4" id="KW-0486">Methionine biosynthesis</keyword>
<dbReference type="InterPro" id="IPR006384">
    <property type="entry name" value="HAD_hydro_PyrdxlP_Pase-like"/>
</dbReference>
<dbReference type="InterPro" id="IPR050849">
    <property type="entry name" value="HAD-like_hydrolase_phosphatase"/>
</dbReference>